<evidence type="ECO:0000313" key="1">
    <source>
        <dbReference type="EMBL" id="CAG9585604.1"/>
    </source>
</evidence>
<comment type="caution">
    <text evidence="1">The sequence shown here is derived from an EMBL/GenBank/DDBJ whole genome shotgun (WGS) entry which is preliminary data.</text>
</comment>
<organism evidence="1 2">
    <name type="scientific">Danaus chrysippus</name>
    <name type="common">African queen</name>
    <dbReference type="NCBI Taxonomy" id="151541"/>
    <lineage>
        <taxon>Eukaryota</taxon>
        <taxon>Metazoa</taxon>
        <taxon>Ecdysozoa</taxon>
        <taxon>Arthropoda</taxon>
        <taxon>Hexapoda</taxon>
        <taxon>Insecta</taxon>
        <taxon>Pterygota</taxon>
        <taxon>Neoptera</taxon>
        <taxon>Endopterygota</taxon>
        <taxon>Lepidoptera</taxon>
        <taxon>Glossata</taxon>
        <taxon>Ditrysia</taxon>
        <taxon>Papilionoidea</taxon>
        <taxon>Nymphalidae</taxon>
        <taxon>Danainae</taxon>
        <taxon>Danaini</taxon>
        <taxon>Danaina</taxon>
        <taxon>Danaus</taxon>
        <taxon>Anosia</taxon>
    </lineage>
</organism>
<dbReference type="Proteomes" id="UP000789524">
    <property type="component" value="Unassembled WGS sequence"/>
</dbReference>
<accession>A0A8J2R7Q5</accession>
<evidence type="ECO:0000313" key="2">
    <source>
        <dbReference type="Proteomes" id="UP000789524"/>
    </source>
</evidence>
<keyword evidence="2" id="KW-1185">Reference proteome</keyword>
<proteinExistence type="predicted"/>
<dbReference type="EMBL" id="CAKASE010000083">
    <property type="protein sequence ID" value="CAG9585604.1"/>
    <property type="molecule type" value="Genomic_DNA"/>
</dbReference>
<reference evidence="1" key="1">
    <citation type="submission" date="2021-09" db="EMBL/GenBank/DDBJ databases">
        <authorList>
            <person name="Martin H S."/>
        </authorList>
    </citation>
    <scope>NUCLEOTIDE SEQUENCE</scope>
</reference>
<protein>
    <submittedName>
        <fullName evidence="1">(African queen) hypothetical protein</fullName>
    </submittedName>
</protein>
<gene>
    <name evidence="1" type="ORF">DCHRY22_LOCUS15982</name>
</gene>
<dbReference type="OrthoDB" id="7147629at2759"/>
<dbReference type="AlphaFoldDB" id="A0A8J2R7Q5"/>
<name>A0A8J2R7Q5_9NEOP</name>
<sequence>MMRLTWSAQKRRGGDGRLRVRAARRYNGGNSSACTVPSPQSSLPSELRMLRDADRLLVTIAMPAGGTDLLSPMPRGKFELCAYIEYRIECVIVHFR</sequence>